<keyword evidence="3" id="KW-1185">Reference proteome</keyword>
<feature type="transmembrane region" description="Helical" evidence="1">
    <location>
        <begin position="70"/>
        <end position="88"/>
    </location>
</feature>
<gene>
    <name evidence="2" type="ORF">GSLYS_00010153001</name>
</gene>
<accession>A0AAV2HQ56</accession>
<keyword evidence="1" id="KW-0812">Transmembrane</keyword>
<keyword evidence="1" id="KW-1133">Transmembrane helix</keyword>
<evidence type="ECO:0000256" key="1">
    <source>
        <dbReference type="SAM" id="Phobius"/>
    </source>
</evidence>
<reference evidence="2 3" key="1">
    <citation type="submission" date="2024-04" db="EMBL/GenBank/DDBJ databases">
        <authorList>
            <consortium name="Genoscope - CEA"/>
            <person name="William W."/>
        </authorList>
    </citation>
    <scope>NUCLEOTIDE SEQUENCE [LARGE SCALE GENOMIC DNA]</scope>
</reference>
<dbReference type="EMBL" id="CAXITT010000224">
    <property type="protein sequence ID" value="CAL1536240.1"/>
    <property type="molecule type" value="Genomic_DNA"/>
</dbReference>
<proteinExistence type="predicted"/>
<sequence length="121" mass="14051">METSDRMTLKKTHCQIRIQKMVLLQTIKRCLYRKGLYQPTSFRKPATATVRLVNRTLPESPTFGSNVTEQYMTIAVVLLYAGTFYWLFRQDAFMTFAPDVDEDCQCFEMEPPPPPCPCSNR</sequence>
<protein>
    <submittedName>
        <fullName evidence="2">Uncharacterized protein</fullName>
    </submittedName>
</protein>
<dbReference type="Proteomes" id="UP001497497">
    <property type="component" value="Unassembled WGS sequence"/>
</dbReference>
<name>A0AAV2HQ56_LYMST</name>
<keyword evidence="1" id="KW-0472">Membrane</keyword>
<evidence type="ECO:0000313" key="3">
    <source>
        <dbReference type="Proteomes" id="UP001497497"/>
    </source>
</evidence>
<organism evidence="2 3">
    <name type="scientific">Lymnaea stagnalis</name>
    <name type="common">Great pond snail</name>
    <name type="synonym">Helix stagnalis</name>
    <dbReference type="NCBI Taxonomy" id="6523"/>
    <lineage>
        <taxon>Eukaryota</taxon>
        <taxon>Metazoa</taxon>
        <taxon>Spiralia</taxon>
        <taxon>Lophotrochozoa</taxon>
        <taxon>Mollusca</taxon>
        <taxon>Gastropoda</taxon>
        <taxon>Heterobranchia</taxon>
        <taxon>Euthyneura</taxon>
        <taxon>Panpulmonata</taxon>
        <taxon>Hygrophila</taxon>
        <taxon>Lymnaeoidea</taxon>
        <taxon>Lymnaeidae</taxon>
        <taxon>Lymnaea</taxon>
    </lineage>
</organism>
<dbReference type="AlphaFoldDB" id="A0AAV2HQ56"/>
<evidence type="ECO:0000313" key="2">
    <source>
        <dbReference type="EMBL" id="CAL1536240.1"/>
    </source>
</evidence>
<comment type="caution">
    <text evidence="2">The sequence shown here is derived from an EMBL/GenBank/DDBJ whole genome shotgun (WGS) entry which is preliminary data.</text>
</comment>